<dbReference type="Proteomes" id="UP000790787">
    <property type="component" value="Chromosome 10"/>
</dbReference>
<reference evidence="2" key="2">
    <citation type="submission" date="2025-08" db="UniProtKB">
        <authorList>
            <consortium name="RefSeq"/>
        </authorList>
    </citation>
    <scope>IDENTIFICATION</scope>
    <source>
        <tissue evidence="2">Leaf</tissue>
    </source>
</reference>
<evidence type="ECO:0000313" key="2">
    <source>
        <dbReference type="RefSeq" id="XP_075079940.1"/>
    </source>
</evidence>
<protein>
    <submittedName>
        <fullName evidence="2">Uncharacterized protein LOC142165243</fullName>
    </submittedName>
</protein>
<name>A0AC58S4M5_TOBAC</name>
<proteinExistence type="predicted"/>
<gene>
    <name evidence="2" type="primary">LOC142165243</name>
</gene>
<dbReference type="RefSeq" id="XP_075079940.1">
    <property type="nucleotide sequence ID" value="XM_075223839.1"/>
</dbReference>
<evidence type="ECO:0000313" key="1">
    <source>
        <dbReference type="Proteomes" id="UP000790787"/>
    </source>
</evidence>
<keyword evidence="1" id="KW-1185">Reference proteome</keyword>
<sequence>MLDKDPKNKKNIWVKWEPPKNNNYKLNIDGPAAGNPGKGGLGGIFRNASGNWVLGYMGSIQYTTNTQAELLAVLKGLQIAEERQFTPLEINTDSTEVIRMLINGNLHFDSFIHECRSIVQRLGVVVVKHSYRETNKVADMLAKEGTNRNFLEDVFVTTVPPVFVNHLFWADIAGTVFERQIIDCNIANDSLIVGYLIYPPINIPSVNPNG</sequence>
<accession>A0AC58S4M5</accession>
<organism evidence="1 2">
    <name type="scientific">Nicotiana tabacum</name>
    <name type="common">Common tobacco</name>
    <dbReference type="NCBI Taxonomy" id="4097"/>
    <lineage>
        <taxon>Eukaryota</taxon>
        <taxon>Viridiplantae</taxon>
        <taxon>Streptophyta</taxon>
        <taxon>Embryophyta</taxon>
        <taxon>Tracheophyta</taxon>
        <taxon>Spermatophyta</taxon>
        <taxon>Magnoliopsida</taxon>
        <taxon>eudicotyledons</taxon>
        <taxon>Gunneridae</taxon>
        <taxon>Pentapetalae</taxon>
        <taxon>asterids</taxon>
        <taxon>lamiids</taxon>
        <taxon>Solanales</taxon>
        <taxon>Solanaceae</taxon>
        <taxon>Nicotianoideae</taxon>
        <taxon>Nicotianeae</taxon>
        <taxon>Nicotiana</taxon>
    </lineage>
</organism>
<reference evidence="1" key="1">
    <citation type="journal article" date="2014" name="Nat. Commun.">
        <title>The tobacco genome sequence and its comparison with those of tomato and potato.</title>
        <authorList>
            <person name="Sierro N."/>
            <person name="Battey J.N."/>
            <person name="Ouadi S."/>
            <person name="Bakaher N."/>
            <person name="Bovet L."/>
            <person name="Willig A."/>
            <person name="Goepfert S."/>
            <person name="Peitsch M.C."/>
            <person name="Ivanov N.V."/>
        </authorList>
    </citation>
    <scope>NUCLEOTIDE SEQUENCE [LARGE SCALE GENOMIC DNA]</scope>
</reference>